<feature type="compositionally biased region" description="Basic and acidic residues" evidence="1">
    <location>
        <begin position="405"/>
        <end position="419"/>
    </location>
</feature>
<feature type="region of interest" description="Disordered" evidence="1">
    <location>
        <begin position="1"/>
        <end position="29"/>
    </location>
</feature>
<reference evidence="3" key="1">
    <citation type="submission" date="2016-11" db="UniProtKB">
        <authorList>
            <consortium name="WormBaseParasite"/>
        </authorList>
    </citation>
    <scope>IDENTIFICATION</scope>
</reference>
<evidence type="ECO:0000313" key="2">
    <source>
        <dbReference type="Proteomes" id="UP000095282"/>
    </source>
</evidence>
<dbReference type="STRING" id="1561998.A0A1I7TF01"/>
<feature type="compositionally biased region" description="Basic residues" evidence="1">
    <location>
        <begin position="392"/>
        <end position="404"/>
    </location>
</feature>
<dbReference type="Proteomes" id="UP000095282">
    <property type="component" value="Unplaced"/>
</dbReference>
<dbReference type="WBParaSite" id="Csp11.Scaffold596.g5289.t2">
    <property type="protein sequence ID" value="Csp11.Scaffold596.g5289.t2"/>
    <property type="gene ID" value="Csp11.Scaffold596.g5289"/>
</dbReference>
<dbReference type="AlphaFoldDB" id="A0A1I7TF01"/>
<feature type="compositionally biased region" description="Polar residues" evidence="1">
    <location>
        <begin position="1"/>
        <end position="10"/>
    </location>
</feature>
<organism evidence="2 3">
    <name type="scientific">Caenorhabditis tropicalis</name>
    <dbReference type="NCBI Taxonomy" id="1561998"/>
    <lineage>
        <taxon>Eukaryota</taxon>
        <taxon>Metazoa</taxon>
        <taxon>Ecdysozoa</taxon>
        <taxon>Nematoda</taxon>
        <taxon>Chromadorea</taxon>
        <taxon>Rhabditida</taxon>
        <taxon>Rhabditina</taxon>
        <taxon>Rhabditomorpha</taxon>
        <taxon>Rhabditoidea</taxon>
        <taxon>Rhabditidae</taxon>
        <taxon>Peloderinae</taxon>
        <taxon>Caenorhabditis</taxon>
    </lineage>
</organism>
<sequence length="587" mass="65941">MRSGENTPAHPTSHDLNDVDFAENTEETNIEDELQQLDVASFERILRSIAASKTDLLKDESTGIDPAIMGLIDDAKERLTAETDRNNTLRPNDQPVKFDDVFDYIDDGVEEVVIEKPPVVVAKKVATMIKPPVRGNPVTDYDKLNEMNGFHEHYENLDKDIVSRMEMGHAQAFDDVDLEKLTKCQKNIRCDEKEQMDWLEQKGLTEFSKYDTILGPVSKGEFVSYNQTSTQAVGCDIGVMNPISVKNMNVFKTVIPMGHLVKSVPRLFFLPNDSSPKPTRKPGGITSVHKPFTMMLKTVSPSHFTTQVPESQLLNLHMQPEKEEANVQKENINQKKRKSKSKKTSEPSLNVDSDEMNSSVEDIDKQGKDIVDDEKENKEDGLTEQEREARRIRNVKNRNKKKQKKAVEKKLEEARKESDTPVDPQSTLLDSSRKLVKSGRESIPFGLTLISTDCSYFAKSFEMMPPETSTQLSETSKKSDIVTEPVQPTRAPIRMSDVFGEPLPPSAKLSQQNQLARFLNADQFGINEKLNFCTILGLPPWSFFTAPSSNQDKMTKDLPNGANRRVLGENDSSPDLLQAASGECIFA</sequence>
<feature type="compositionally biased region" description="Acidic residues" evidence="1">
    <location>
        <begin position="18"/>
        <end position="29"/>
    </location>
</feature>
<feature type="compositionally biased region" description="Polar residues" evidence="1">
    <location>
        <begin position="346"/>
        <end position="360"/>
    </location>
</feature>
<accession>A0A1I7TF01</accession>
<feature type="region of interest" description="Disordered" evidence="1">
    <location>
        <begin position="322"/>
        <end position="435"/>
    </location>
</feature>
<protein>
    <submittedName>
        <fullName evidence="3">HUN domain-containing protein</fullName>
    </submittedName>
</protein>
<feature type="compositionally biased region" description="Basic and acidic residues" evidence="1">
    <location>
        <begin position="362"/>
        <end position="391"/>
    </location>
</feature>
<keyword evidence="2" id="KW-1185">Reference proteome</keyword>
<evidence type="ECO:0000313" key="3">
    <source>
        <dbReference type="WBParaSite" id="Csp11.Scaffold596.g5289.t2"/>
    </source>
</evidence>
<proteinExistence type="predicted"/>
<name>A0A1I7TF01_9PELO</name>
<evidence type="ECO:0000256" key="1">
    <source>
        <dbReference type="SAM" id="MobiDB-lite"/>
    </source>
</evidence>